<dbReference type="EMBL" id="CAIIXF020000001">
    <property type="protein sequence ID" value="CAH1772594.1"/>
    <property type="molecule type" value="Genomic_DNA"/>
</dbReference>
<feature type="transmembrane region" description="Helical" evidence="2">
    <location>
        <begin position="195"/>
        <end position="215"/>
    </location>
</feature>
<name>A0A8J1UX45_OWEFU</name>
<organism evidence="4 5">
    <name type="scientific">Owenia fusiformis</name>
    <name type="common">Polychaete worm</name>
    <dbReference type="NCBI Taxonomy" id="6347"/>
    <lineage>
        <taxon>Eukaryota</taxon>
        <taxon>Metazoa</taxon>
        <taxon>Spiralia</taxon>
        <taxon>Lophotrochozoa</taxon>
        <taxon>Annelida</taxon>
        <taxon>Polychaeta</taxon>
        <taxon>Sedentaria</taxon>
        <taxon>Canalipalpata</taxon>
        <taxon>Sabellida</taxon>
        <taxon>Oweniida</taxon>
        <taxon>Oweniidae</taxon>
        <taxon>Owenia</taxon>
    </lineage>
</organism>
<proteinExistence type="predicted"/>
<feature type="transmembrane region" description="Helical" evidence="2">
    <location>
        <begin position="86"/>
        <end position="104"/>
    </location>
</feature>
<evidence type="ECO:0000313" key="4">
    <source>
        <dbReference type="EMBL" id="CAH1772594.1"/>
    </source>
</evidence>
<feature type="transmembrane region" description="Helical" evidence="2">
    <location>
        <begin position="116"/>
        <end position="135"/>
    </location>
</feature>
<dbReference type="PANTHER" id="PTHR39299:SF1">
    <property type="entry name" value="TRANSMEMBRANE PROTEIN"/>
    <property type="match status" value="1"/>
</dbReference>
<feature type="domain" description="DUF7789" evidence="3">
    <location>
        <begin position="149"/>
        <end position="252"/>
    </location>
</feature>
<feature type="transmembrane region" description="Helical" evidence="2">
    <location>
        <begin position="57"/>
        <end position="74"/>
    </location>
</feature>
<evidence type="ECO:0000256" key="1">
    <source>
        <dbReference type="SAM" id="MobiDB-lite"/>
    </source>
</evidence>
<feature type="transmembrane region" description="Helical" evidence="2">
    <location>
        <begin position="221"/>
        <end position="239"/>
    </location>
</feature>
<feature type="region of interest" description="Disordered" evidence="1">
    <location>
        <begin position="319"/>
        <end position="357"/>
    </location>
</feature>
<evidence type="ECO:0000256" key="2">
    <source>
        <dbReference type="SAM" id="Phobius"/>
    </source>
</evidence>
<accession>A0A8J1UX45</accession>
<comment type="caution">
    <text evidence="4">The sequence shown here is derived from an EMBL/GenBank/DDBJ whole genome shotgun (WGS) entry which is preliminary data.</text>
</comment>
<dbReference type="AlphaFoldDB" id="A0A8J1UX45"/>
<evidence type="ECO:0000313" key="5">
    <source>
        <dbReference type="Proteomes" id="UP000749559"/>
    </source>
</evidence>
<feature type="compositionally biased region" description="Basic and acidic residues" evidence="1">
    <location>
        <begin position="347"/>
        <end position="357"/>
    </location>
</feature>
<dbReference type="InterPro" id="IPR056691">
    <property type="entry name" value="DUF7789"/>
</dbReference>
<keyword evidence="2" id="KW-0472">Membrane</keyword>
<gene>
    <name evidence="4" type="ORF">OFUS_LOCUS331</name>
</gene>
<dbReference type="Proteomes" id="UP000749559">
    <property type="component" value="Unassembled WGS sequence"/>
</dbReference>
<protein>
    <recommendedName>
        <fullName evidence="3">DUF7789 domain-containing protein</fullName>
    </recommendedName>
</protein>
<sequence>MDDSNEFFESNVKEGEIRHLNDLSKKEVLYMVIGLLQAVLVMVVCVYQLAISIEDDFTVELLVLTMAGFCTFYQNYGTLKELHYDIFLYCLAEVVLQLMVSVGMTEWTTPAKWVRIVGLGAAGVFLVPCSMYLGSDYAISENSVLRLVGHNDNLKVICKNRQLYLATLKLDFHLSVTMLILTLRHGRAISTKEQLVLGIGIVFVIGWTLLAYLASRLEKSQLMWIFWGTAIIQPAYVIYKIREAQFDYDLSIPDSHLTGVVNAFGCFALLTRVALNATSVITYRDFDKGLKEKVYQNAGILEISLKLASRRTYQTFENSDTLDESHGTQDQTHDTQCQTHDTNGADAETKDHSELKY</sequence>
<keyword evidence="5" id="KW-1185">Reference proteome</keyword>
<feature type="transmembrane region" description="Helical" evidence="2">
    <location>
        <begin position="28"/>
        <end position="50"/>
    </location>
</feature>
<dbReference type="PANTHER" id="PTHR39299">
    <property type="entry name" value="TRANSMEMBRANE PROTEIN"/>
    <property type="match status" value="1"/>
</dbReference>
<feature type="compositionally biased region" description="Basic and acidic residues" evidence="1">
    <location>
        <begin position="323"/>
        <end position="333"/>
    </location>
</feature>
<dbReference type="Pfam" id="PF25044">
    <property type="entry name" value="DUF7789"/>
    <property type="match status" value="1"/>
</dbReference>
<keyword evidence="2" id="KW-0812">Transmembrane</keyword>
<reference evidence="4" key="1">
    <citation type="submission" date="2022-03" db="EMBL/GenBank/DDBJ databases">
        <authorList>
            <person name="Martin C."/>
        </authorList>
    </citation>
    <scope>NUCLEOTIDE SEQUENCE</scope>
</reference>
<evidence type="ECO:0000259" key="3">
    <source>
        <dbReference type="Pfam" id="PF25044"/>
    </source>
</evidence>
<keyword evidence="2" id="KW-1133">Transmembrane helix</keyword>
<dbReference type="OrthoDB" id="2448307at2759"/>